<name>A0A0A8YXP0_ARUDO</name>
<reference evidence="1" key="1">
    <citation type="submission" date="2014-09" db="EMBL/GenBank/DDBJ databases">
        <authorList>
            <person name="Magalhaes I.L.F."/>
            <person name="Oliveira U."/>
            <person name="Santos F.R."/>
            <person name="Vidigal T.H.D.A."/>
            <person name="Brescovit A.D."/>
            <person name="Santos A.J."/>
        </authorList>
    </citation>
    <scope>NUCLEOTIDE SEQUENCE</scope>
    <source>
        <tissue evidence="1">Shoot tissue taken approximately 20 cm above the soil surface</tissue>
    </source>
</reference>
<dbReference type="AlphaFoldDB" id="A0A0A8YXP0"/>
<dbReference type="EMBL" id="GBRH01265981">
    <property type="protein sequence ID" value="JAD31914.1"/>
    <property type="molecule type" value="Transcribed_RNA"/>
</dbReference>
<organism evidence="1">
    <name type="scientific">Arundo donax</name>
    <name type="common">Giant reed</name>
    <name type="synonym">Donax arundinaceus</name>
    <dbReference type="NCBI Taxonomy" id="35708"/>
    <lineage>
        <taxon>Eukaryota</taxon>
        <taxon>Viridiplantae</taxon>
        <taxon>Streptophyta</taxon>
        <taxon>Embryophyta</taxon>
        <taxon>Tracheophyta</taxon>
        <taxon>Spermatophyta</taxon>
        <taxon>Magnoliopsida</taxon>
        <taxon>Liliopsida</taxon>
        <taxon>Poales</taxon>
        <taxon>Poaceae</taxon>
        <taxon>PACMAD clade</taxon>
        <taxon>Arundinoideae</taxon>
        <taxon>Arundineae</taxon>
        <taxon>Arundo</taxon>
    </lineage>
</organism>
<proteinExistence type="predicted"/>
<sequence length="60" mass="7229">MPSLMSSNFLLLRLSRIIDMHSLFRFKHLNHNVVMQKREYYVIMMSGRFDDMLHIAGRMV</sequence>
<accession>A0A0A8YXP0</accession>
<evidence type="ECO:0000313" key="1">
    <source>
        <dbReference type="EMBL" id="JAD31914.1"/>
    </source>
</evidence>
<protein>
    <submittedName>
        <fullName evidence="1">Uncharacterized protein</fullName>
    </submittedName>
</protein>
<reference evidence="1" key="2">
    <citation type="journal article" date="2015" name="Data Brief">
        <title>Shoot transcriptome of the giant reed, Arundo donax.</title>
        <authorList>
            <person name="Barrero R.A."/>
            <person name="Guerrero F.D."/>
            <person name="Moolhuijzen P."/>
            <person name="Goolsby J.A."/>
            <person name="Tidwell J."/>
            <person name="Bellgard S.E."/>
            <person name="Bellgard M.I."/>
        </authorList>
    </citation>
    <scope>NUCLEOTIDE SEQUENCE</scope>
    <source>
        <tissue evidence="1">Shoot tissue taken approximately 20 cm above the soil surface</tissue>
    </source>
</reference>